<dbReference type="PANTHER" id="PTHR30387:SF2">
    <property type="entry name" value="MANNONATE DEHYDRATASE"/>
    <property type="match status" value="1"/>
</dbReference>
<dbReference type="GO" id="GO:0030145">
    <property type="term" value="F:manganese ion binding"/>
    <property type="evidence" value="ECO:0007669"/>
    <property type="project" value="TreeGrafter"/>
</dbReference>
<evidence type="ECO:0000256" key="10">
    <source>
        <dbReference type="ARBA" id="ARBA00023239"/>
    </source>
</evidence>
<dbReference type="EC" id="4.2.1.8" evidence="7"/>
<dbReference type="GO" id="GO:0042840">
    <property type="term" value="P:D-glucuronate catabolic process"/>
    <property type="evidence" value="ECO:0007669"/>
    <property type="project" value="TreeGrafter"/>
</dbReference>
<dbReference type="Gene3D" id="3.20.20.150">
    <property type="entry name" value="Divalent-metal-dependent TIM barrel enzymes"/>
    <property type="match status" value="1"/>
</dbReference>
<dbReference type="SUPFAM" id="SSF51658">
    <property type="entry name" value="Xylose isomerase-like"/>
    <property type="match status" value="1"/>
</dbReference>
<comment type="caution">
    <text evidence="11">The sequence shown here is derived from an EMBL/GenBank/DDBJ whole genome shotgun (WGS) entry which is preliminary data.</text>
</comment>
<proteinExistence type="inferred from homology"/>
<keyword evidence="9" id="KW-0464">Manganese</keyword>
<comment type="cofactor">
    <cofactor evidence="2">
        <name>Mn(2+)</name>
        <dbReference type="ChEBI" id="CHEBI:29035"/>
    </cofactor>
</comment>
<keyword evidence="8" id="KW-0408">Iron</keyword>
<keyword evidence="10" id="KW-0456">Lyase</keyword>
<comment type="similarity">
    <text evidence="6">Belongs to the mannonate dehydratase family.</text>
</comment>
<keyword evidence="12" id="KW-1185">Reference proteome</keyword>
<organism evidence="11 12">
    <name type="scientific">Natronolimnobius baerhuensis</name>
    <dbReference type="NCBI Taxonomy" id="253108"/>
    <lineage>
        <taxon>Archaea</taxon>
        <taxon>Methanobacteriati</taxon>
        <taxon>Methanobacteriota</taxon>
        <taxon>Stenosarchaea group</taxon>
        <taxon>Halobacteria</taxon>
        <taxon>Halobacteriales</taxon>
        <taxon>Natrialbaceae</taxon>
        <taxon>Natronolimnobius</taxon>
    </lineage>
</organism>
<evidence type="ECO:0000256" key="9">
    <source>
        <dbReference type="ARBA" id="ARBA00023211"/>
    </source>
</evidence>
<dbReference type="Pfam" id="PF03786">
    <property type="entry name" value="UxuA"/>
    <property type="match status" value="2"/>
</dbReference>
<evidence type="ECO:0000256" key="8">
    <source>
        <dbReference type="ARBA" id="ARBA00023004"/>
    </source>
</evidence>
<dbReference type="PANTHER" id="PTHR30387">
    <property type="entry name" value="MANNONATE DEHYDRATASE"/>
    <property type="match status" value="1"/>
</dbReference>
<evidence type="ECO:0000256" key="4">
    <source>
        <dbReference type="ARBA" id="ARBA00002713"/>
    </source>
</evidence>
<dbReference type="InterPro" id="IPR036237">
    <property type="entry name" value="Xyl_isomerase-like_sf"/>
</dbReference>
<evidence type="ECO:0000313" key="12">
    <source>
        <dbReference type="Proteomes" id="UP000196084"/>
    </source>
</evidence>
<protein>
    <recommendedName>
        <fullName evidence="7">mannonate dehydratase</fullName>
        <ecNumber evidence="7">4.2.1.8</ecNumber>
    </recommendedName>
</protein>
<evidence type="ECO:0000256" key="1">
    <source>
        <dbReference type="ARBA" id="ARBA00001794"/>
    </source>
</evidence>
<evidence type="ECO:0000256" key="2">
    <source>
        <dbReference type="ARBA" id="ARBA00001936"/>
    </source>
</evidence>
<comment type="cofactor">
    <cofactor evidence="3">
        <name>Fe(2+)</name>
        <dbReference type="ChEBI" id="CHEBI:29033"/>
    </cofactor>
</comment>
<dbReference type="AlphaFoldDB" id="A0A202E478"/>
<dbReference type="EMBL" id="MWPH01000005">
    <property type="protein sequence ID" value="OVE83004.1"/>
    <property type="molecule type" value="Genomic_DNA"/>
</dbReference>
<evidence type="ECO:0000256" key="6">
    <source>
        <dbReference type="ARBA" id="ARBA00007389"/>
    </source>
</evidence>
<dbReference type="InterPro" id="IPR004628">
    <property type="entry name" value="Man_deHydtase"/>
</dbReference>
<sequence length="345" mass="38857">MRAGTRTRTLSDERLQFCRQIGISDIFLDHRAPRGDVFTDEGSDDDETITIDEGVIPSVSELVQARRRAEDAGLRLMGIQSLSYNIYGKIMLGKDGQDDQLETIKTLIRNLGQADIPILGYQWNPRGVVPMRTSQTTRVRGGARGREFDIDDLTQPYERAPSVEREYSEAELWENYERFLEEVLPVAEEAGVQLALHPADPPTVEQLGGIPRLFRNREAFERAMEIVPSDNHGLKLCLGCFSEMPETDVIEVINHFGKNDDIVFVHLRDVIGTWPRFTETFLDDDESNFDTLAVLKALDEVGFDGVMVPDHVPEIVDDTKWGHRSRAHAIAYVNGLLTCVNGGEK</sequence>
<comment type="catalytic activity">
    <reaction evidence="1">
        <text>D-mannonate = 2-dehydro-3-deoxy-D-gluconate + H2O</text>
        <dbReference type="Rhea" id="RHEA:20097"/>
        <dbReference type="ChEBI" id="CHEBI:15377"/>
        <dbReference type="ChEBI" id="CHEBI:17767"/>
        <dbReference type="ChEBI" id="CHEBI:57990"/>
        <dbReference type="EC" id="4.2.1.8"/>
    </reaction>
</comment>
<dbReference type="GO" id="GO:0008927">
    <property type="term" value="F:mannonate dehydratase activity"/>
    <property type="evidence" value="ECO:0007669"/>
    <property type="project" value="UniProtKB-EC"/>
</dbReference>
<dbReference type="Proteomes" id="UP000196084">
    <property type="component" value="Unassembled WGS sequence"/>
</dbReference>
<comment type="pathway">
    <text evidence="5">Carbohydrate metabolism; pentose and glucuronate interconversion.</text>
</comment>
<reference evidence="11 12" key="1">
    <citation type="submission" date="2017-02" db="EMBL/GenBank/DDBJ databases">
        <title>Natronthermophilus aegyptiacus gen. nov.,sp. nov., an aerobic, extremely halophilic alkalithermophilic archaeon isolated from the athalassohaline Wadi An Natrun, Egypt.</title>
        <authorList>
            <person name="Zhao B."/>
        </authorList>
    </citation>
    <scope>NUCLEOTIDE SEQUENCE [LARGE SCALE GENOMIC DNA]</scope>
    <source>
        <strain evidence="11 12">CGMCC 1.3597</strain>
    </source>
</reference>
<evidence type="ECO:0000313" key="11">
    <source>
        <dbReference type="EMBL" id="OVE83004.1"/>
    </source>
</evidence>
<gene>
    <name evidence="11" type="ORF">B2G88_18585</name>
</gene>
<dbReference type="GO" id="GO:0008198">
    <property type="term" value="F:ferrous iron binding"/>
    <property type="evidence" value="ECO:0007669"/>
    <property type="project" value="TreeGrafter"/>
</dbReference>
<evidence type="ECO:0000256" key="5">
    <source>
        <dbReference type="ARBA" id="ARBA00004892"/>
    </source>
</evidence>
<evidence type="ECO:0000256" key="7">
    <source>
        <dbReference type="ARBA" id="ARBA00012927"/>
    </source>
</evidence>
<accession>A0A202E478</accession>
<name>A0A202E478_9EURY</name>
<comment type="function">
    <text evidence="4">Catalyzes the dehydration of D-mannonate.</text>
</comment>
<evidence type="ECO:0000256" key="3">
    <source>
        <dbReference type="ARBA" id="ARBA00001954"/>
    </source>
</evidence>